<comment type="caution">
    <text evidence="2">The sequence shown here is derived from an EMBL/GenBank/DDBJ whole genome shotgun (WGS) entry which is preliminary data.</text>
</comment>
<dbReference type="InterPro" id="IPR013762">
    <property type="entry name" value="Integrase-like_cat_sf"/>
</dbReference>
<dbReference type="EMBL" id="CALNXK010000071">
    <property type="protein sequence ID" value="CAH3143414.1"/>
    <property type="molecule type" value="Genomic_DNA"/>
</dbReference>
<keyword evidence="1" id="KW-0233">DNA recombination</keyword>
<evidence type="ECO:0000313" key="3">
    <source>
        <dbReference type="Proteomes" id="UP001159405"/>
    </source>
</evidence>
<keyword evidence="3" id="KW-1185">Reference proteome</keyword>
<dbReference type="InterPro" id="IPR052925">
    <property type="entry name" value="Phage_Integrase-like_Recomb"/>
</dbReference>
<evidence type="ECO:0000256" key="1">
    <source>
        <dbReference type="ARBA" id="ARBA00023172"/>
    </source>
</evidence>
<evidence type="ECO:0000313" key="2">
    <source>
        <dbReference type="EMBL" id="CAH3143414.1"/>
    </source>
</evidence>
<dbReference type="PANTHER" id="PTHR34605:SF3">
    <property type="entry name" value="P CELL-TYPE AGGLUTINATION PROTEIN MAP4-LIKE-RELATED"/>
    <property type="match status" value="1"/>
</dbReference>
<organism evidence="2 3">
    <name type="scientific">Porites lobata</name>
    <dbReference type="NCBI Taxonomy" id="104759"/>
    <lineage>
        <taxon>Eukaryota</taxon>
        <taxon>Metazoa</taxon>
        <taxon>Cnidaria</taxon>
        <taxon>Anthozoa</taxon>
        <taxon>Hexacorallia</taxon>
        <taxon>Scleractinia</taxon>
        <taxon>Fungiina</taxon>
        <taxon>Poritidae</taxon>
        <taxon>Porites</taxon>
    </lineage>
</organism>
<dbReference type="SUPFAM" id="SSF56349">
    <property type="entry name" value="DNA breaking-rejoining enzymes"/>
    <property type="match status" value="1"/>
</dbReference>
<proteinExistence type="predicted"/>
<name>A0ABN8PJY4_9CNID</name>
<gene>
    <name evidence="2" type="ORF">PLOB_00043400</name>
</gene>
<dbReference type="Gene3D" id="1.10.443.10">
    <property type="entry name" value="Intergrase catalytic core"/>
    <property type="match status" value="1"/>
</dbReference>
<dbReference type="InterPro" id="IPR011010">
    <property type="entry name" value="DNA_brk_join_enz"/>
</dbReference>
<evidence type="ECO:0008006" key="4">
    <source>
        <dbReference type="Google" id="ProtNLM"/>
    </source>
</evidence>
<dbReference type="PANTHER" id="PTHR34605">
    <property type="entry name" value="PHAGE_INTEGRASE DOMAIN-CONTAINING PROTEIN"/>
    <property type="match status" value="1"/>
</dbReference>
<accession>A0ABN8PJY4</accession>
<feature type="non-terminal residue" evidence="2">
    <location>
        <position position="213"/>
    </location>
</feature>
<protein>
    <recommendedName>
        <fullName evidence="4">Retrovirus-related Pol poly from transposon 412</fullName>
    </recommendedName>
</protein>
<dbReference type="Proteomes" id="UP001159405">
    <property type="component" value="Unassembled WGS sequence"/>
</dbReference>
<reference evidence="2 3" key="1">
    <citation type="submission" date="2022-05" db="EMBL/GenBank/DDBJ databases">
        <authorList>
            <consortium name="Genoscope - CEA"/>
            <person name="William W."/>
        </authorList>
    </citation>
    <scope>NUCLEOTIDE SEQUENCE [LARGE SCALE GENOMIC DNA]</scope>
</reference>
<sequence>MDLVRHLTLLTPRFNFCIRAEHIEAIRYTSNYDSVMIWATMTLAFFGFMQLGERTCNSQFNSDAHLTPLDIIFHSCLSNSSHLLVKVKVSKTDPFRMGHTLLIGQTNQSICPVYAMKHYLTRRGITPGPLFIFASGRPLTKGALTAESRQLLSHFGFQASDYAGHSYRIGAATAAASAGLPPGLVKTLGRWSSDCYERYIQCPQAVLSGVALK</sequence>